<dbReference type="InterPro" id="IPR011712">
    <property type="entry name" value="Sig_transdc_His_kin_sub3_dim/P"/>
</dbReference>
<evidence type="ECO:0000256" key="1">
    <source>
        <dbReference type="ARBA" id="ARBA00022679"/>
    </source>
</evidence>
<gene>
    <name evidence="6" type="ORF">PQR62_16615</name>
</gene>
<dbReference type="InterPro" id="IPR050482">
    <property type="entry name" value="Sensor_HK_TwoCompSys"/>
</dbReference>
<dbReference type="InterPro" id="IPR005467">
    <property type="entry name" value="His_kinase_dom"/>
</dbReference>
<dbReference type="EMBL" id="JAQQFM010000007">
    <property type="protein sequence ID" value="MFL9925902.1"/>
    <property type="molecule type" value="Genomic_DNA"/>
</dbReference>
<evidence type="ECO:0000313" key="7">
    <source>
        <dbReference type="Proteomes" id="UP001629246"/>
    </source>
</evidence>
<comment type="caution">
    <text evidence="6">The sequence shown here is derived from an EMBL/GenBank/DDBJ whole genome shotgun (WGS) entry which is preliminary data.</text>
</comment>
<evidence type="ECO:0000256" key="4">
    <source>
        <dbReference type="SAM" id="MobiDB-lite"/>
    </source>
</evidence>
<evidence type="ECO:0000259" key="5">
    <source>
        <dbReference type="PROSITE" id="PS50109"/>
    </source>
</evidence>
<evidence type="ECO:0000256" key="3">
    <source>
        <dbReference type="ARBA" id="ARBA00023012"/>
    </source>
</evidence>
<protein>
    <submittedName>
        <fullName evidence="6">Sensor histidine kinase</fullName>
    </submittedName>
</protein>
<dbReference type="SUPFAM" id="SSF55874">
    <property type="entry name" value="ATPase domain of HSP90 chaperone/DNA topoisomerase II/histidine kinase"/>
    <property type="match status" value="1"/>
</dbReference>
<dbReference type="PANTHER" id="PTHR24421">
    <property type="entry name" value="NITRATE/NITRITE SENSOR PROTEIN NARX-RELATED"/>
    <property type="match status" value="1"/>
</dbReference>
<dbReference type="PROSITE" id="PS50109">
    <property type="entry name" value="HIS_KIN"/>
    <property type="match status" value="1"/>
</dbReference>
<evidence type="ECO:0000313" key="6">
    <source>
        <dbReference type="EMBL" id="MFL9925902.1"/>
    </source>
</evidence>
<feature type="domain" description="Histidine kinase" evidence="5">
    <location>
        <begin position="47"/>
        <end position="242"/>
    </location>
</feature>
<dbReference type="SMART" id="SM00387">
    <property type="entry name" value="HATPase_c"/>
    <property type="match status" value="1"/>
</dbReference>
<feature type="compositionally biased region" description="Polar residues" evidence="4">
    <location>
        <begin position="1"/>
        <end position="20"/>
    </location>
</feature>
<dbReference type="Gene3D" id="3.30.565.10">
    <property type="entry name" value="Histidine kinase-like ATPase, C-terminal domain"/>
    <property type="match status" value="1"/>
</dbReference>
<dbReference type="GO" id="GO:0016301">
    <property type="term" value="F:kinase activity"/>
    <property type="evidence" value="ECO:0007669"/>
    <property type="project" value="UniProtKB-KW"/>
</dbReference>
<sequence length="248" mass="26962">MKNQSAIQHAPSPQLQSVSPLQAPLSCVNERLREQVKESERARIARDLHDELGAHLTAIRMAVAGLDEKIKAGATNASLRRQAEYATSLVDDAGSTMHRIIDDLHPPILEYGIADALEWLAKSHAKQTGLPCACECDEASRSTSSIDDFQAISLYRVAREALNNIARHAQATSASIRLQQIDQQMILSIADDGRGFDASEPQAAGHGMRNMRERVRGLAGQLELDSTPEGGTLLRISIPVTAARITIE</sequence>
<dbReference type="Proteomes" id="UP001629246">
    <property type="component" value="Unassembled WGS sequence"/>
</dbReference>
<accession>A0ABW9AD14</accession>
<evidence type="ECO:0000256" key="2">
    <source>
        <dbReference type="ARBA" id="ARBA00022777"/>
    </source>
</evidence>
<dbReference type="Pfam" id="PF07730">
    <property type="entry name" value="HisKA_3"/>
    <property type="match status" value="1"/>
</dbReference>
<dbReference type="CDD" id="cd16917">
    <property type="entry name" value="HATPase_UhpB-NarQ-NarX-like"/>
    <property type="match status" value="1"/>
</dbReference>
<name>A0ABW9AD14_9BURK</name>
<keyword evidence="1" id="KW-0808">Transferase</keyword>
<dbReference type="Pfam" id="PF02518">
    <property type="entry name" value="HATPase_c"/>
    <property type="match status" value="1"/>
</dbReference>
<organism evidence="6 7">
    <name type="scientific">Herbaspirillum lusitanum</name>
    <dbReference type="NCBI Taxonomy" id="213312"/>
    <lineage>
        <taxon>Bacteria</taxon>
        <taxon>Pseudomonadati</taxon>
        <taxon>Pseudomonadota</taxon>
        <taxon>Betaproteobacteria</taxon>
        <taxon>Burkholderiales</taxon>
        <taxon>Oxalobacteraceae</taxon>
        <taxon>Herbaspirillum</taxon>
    </lineage>
</organism>
<keyword evidence="3" id="KW-0902">Two-component regulatory system</keyword>
<dbReference type="RefSeq" id="WP_408159103.1">
    <property type="nucleotide sequence ID" value="NZ_JAQQFM010000007.1"/>
</dbReference>
<reference evidence="6 7" key="1">
    <citation type="journal article" date="2024" name="Chem. Sci.">
        <title>Discovery of megapolipeptins by genome mining of a Burkholderiales bacteria collection.</title>
        <authorList>
            <person name="Paulo B.S."/>
            <person name="Recchia M.J.J."/>
            <person name="Lee S."/>
            <person name="Fergusson C.H."/>
            <person name="Romanowski S.B."/>
            <person name="Hernandez A."/>
            <person name="Krull N."/>
            <person name="Liu D.Y."/>
            <person name="Cavanagh H."/>
            <person name="Bos A."/>
            <person name="Gray C.A."/>
            <person name="Murphy B.T."/>
            <person name="Linington R.G."/>
            <person name="Eustaquio A.S."/>
        </authorList>
    </citation>
    <scope>NUCLEOTIDE SEQUENCE [LARGE SCALE GENOMIC DNA]</scope>
    <source>
        <strain evidence="6 7">RL21-008-BIB-A</strain>
    </source>
</reference>
<dbReference type="InterPro" id="IPR003594">
    <property type="entry name" value="HATPase_dom"/>
</dbReference>
<dbReference type="Gene3D" id="1.20.5.1930">
    <property type="match status" value="1"/>
</dbReference>
<feature type="region of interest" description="Disordered" evidence="4">
    <location>
        <begin position="1"/>
        <end position="21"/>
    </location>
</feature>
<dbReference type="InterPro" id="IPR036890">
    <property type="entry name" value="HATPase_C_sf"/>
</dbReference>
<keyword evidence="2 6" id="KW-0418">Kinase</keyword>
<keyword evidence="7" id="KW-1185">Reference proteome</keyword>
<proteinExistence type="predicted"/>
<dbReference type="PANTHER" id="PTHR24421:SF59">
    <property type="entry name" value="OXYGEN SENSOR HISTIDINE KINASE NREB"/>
    <property type="match status" value="1"/>
</dbReference>